<dbReference type="Proteomes" id="UP001159428">
    <property type="component" value="Unassembled WGS sequence"/>
</dbReference>
<reference evidence="3 4" key="1">
    <citation type="submission" date="2022-05" db="EMBL/GenBank/DDBJ databases">
        <authorList>
            <consortium name="Genoscope - CEA"/>
            <person name="William W."/>
        </authorList>
    </citation>
    <scope>NUCLEOTIDE SEQUENCE [LARGE SCALE GENOMIC DNA]</scope>
</reference>
<dbReference type="GO" id="GO:0008270">
    <property type="term" value="F:zinc ion binding"/>
    <property type="evidence" value="ECO:0007669"/>
    <property type="project" value="UniProtKB-KW"/>
</dbReference>
<comment type="caution">
    <text evidence="3">The sequence shown here is derived from an EMBL/GenBank/DDBJ whole genome shotgun (WGS) entry which is preliminary data.</text>
</comment>
<keyword evidence="4" id="KW-1185">Reference proteome</keyword>
<feature type="repeat" description="NHL" evidence="2">
    <location>
        <begin position="95"/>
        <end position="139"/>
    </location>
</feature>
<dbReference type="EMBL" id="CALNXJ010000013">
    <property type="protein sequence ID" value="CAH3112307.1"/>
    <property type="molecule type" value="Genomic_DNA"/>
</dbReference>
<evidence type="ECO:0000256" key="1">
    <source>
        <dbReference type="ARBA" id="ARBA00022737"/>
    </source>
</evidence>
<dbReference type="GO" id="GO:0000209">
    <property type="term" value="P:protein polyubiquitination"/>
    <property type="evidence" value="ECO:0007669"/>
    <property type="project" value="TreeGrafter"/>
</dbReference>
<sequence>MPNNNSIRRQILLFGTYTVRTDWFPKRKMILNELGSLGEGTSDGSLYHRVKYYGMGTGAGYYTERDLFLESTGNQEPISNELRIQQLNVQTGNFVKSFGKEGSGDGEFVSPVGVCITGDGRFIVVTEFANSRIQVFTMDGEPVFKFGDNGPERLDHPTSCVCYKEKFFVTDKNNNCVKVFDEIGQFLYKFERTR</sequence>
<dbReference type="InterPro" id="IPR050952">
    <property type="entry name" value="TRIM-NHL_E3_ligases"/>
</dbReference>
<dbReference type="InterPro" id="IPR011042">
    <property type="entry name" value="6-blade_b-propeller_TolB-like"/>
</dbReference>
<dbReference type="GO" id="GO:0043161">
    <property type="term" value="P:proteasome-mediated ubiquitin-dependent protein catabolic process"/>
    <property type="evidence" value="ECO:0007669"/>
    <property type="project" value="TreeGrafter"/>
</dbReference>
<dbReference type="InterPro" id="IPR001258">
    <property type="entry name" value="NHL_repeat"/>
</dbReference>
<dbReference type="Pfam" id="PF01436">
    <property type="entry name" value="NHL"/>
    <property type="match status" value="1"/>
</dbReference>
<dbReference type="PANTHER" id="PTHR24104:SF25">
    <property type="entry name" value="PROTEIN LIN-41"/>
    <property type="match status" value="1"/>
</dbReference>
<name>A0AAU9WH98_9CNID</name>
<organism evidence="3 4">
    <name type="scientific">Pocillopora meandrina</name>
    <dbReference type="NCBI Taxonomy" id="46732"/>
    <lineage>
        <taxon>Eukaryota</taxon>
        <taxon>Metazoa</taxon>
        <taxon>Cnidaria</taxon>
        <taxon>Anthozoa</taxon>
        <taxon>Hexacorallia</taxon>
        <taxon>Scleractinia</taxon>
        <taxon>Astrocoeniina</taxon>
        <taxon>Pocilloporidae</taxon>
        <taxon>Pocillopora</taxon>
    </lineage>
</organism>
<dbReference type="PROSITE" id="PS51125">
    <property type="entry name" value="NHL"/>
    <property type="match status" value="1"/>
</dbReference>
<accession>A0AAU9WH98</accession>
<evidence type="ECO:0000313" key="3">
    <source>
        <dbReference type="EMBL" id="CAH3112307.1"/>
    </source>
</evidence>
<evidence type="ECO:0000256" key="2">
    <source>
        <dbReference type="PROSITE-ProRule" id="PRU00504"/>
    </source>
</evidence>
<gene>
    <name evidence="3" type="ORF">PMEA_00005080</name>
</gene>
<protein>
    <submittedName>
        <fullName evidence="3">Uncharacterized protein</fullName>
    </submittedName>
</protein>
<dbReference type="SUPFAM" id="SSF101898">
    <property type="entry name" value="NHL repeat"/>
    <property type="match status" value="1"/>
</dbReference>
<dbReference type="Gene3D" id="2.120.10.30">
    <property type="entry name" value="TolB, C-terminal domain"/>
    <property type="match status" value="1"/>
</dbReference>
<dbReference type="GO" id="GO:0061630">
    <property type="term" value="F:ubiquitin protein ligase activity"/>
    <property type="evidence" value="ECO:0007669"/>
    <property type="project" value="TreeGrafter"/>
</dbReference>
<proteinExistence type="predicted"/>
<dbReference type="PANTHER" id="PTHR24104">
    <property type="entry name" value="E3 UBIQUITIN-PROTEIN LIGASE NHLRC1-RELATED"/>
    <property type="match status" value="1"/>
</dbReference>
<evidence type="ECO:0000313" key="4">
    <source>
        <dbReference type="Proteomes" id="UP001159428"/>
    </source>
</evidence>
<dbReference type="AlphaFoldDB" id="A0AAU9WH98"/>
<keyword evidence="1" id="KW-0677">Repeat</keyword>